<protein>
    <recommendedName>
        <fullName evidence="1">Thioredoxin reductase</fullName>
    </recommendedName>
</protein>
<keyword evidence="6" id="KW-1185">Reference proteome</keyword>
<gene>
    <name evidence="5" type="ORF">OEG84_02240</name>
</gene>
<evidence type="ECO:0000256" key="2">
    <source>
        <dbReference type="ARBA" id="ARBA00022630"/>
    </source>
</evidence>
<evidence type="ECO:0000313" key="5">
    <source>
        <dbReference type="EMBL" id="MCY0146567.1"/>
    </source>
</evidence>
<evidence type="ECO:0000313" key="6">
    <source>
        <dbReference type="Proteomes" id="UP001073227"/>
    </source>
</evidence>
<dbReference type="InterPro" id="IPR036188">
    <property type="entry name" value="FAD/NAD-bd_sf"/>
</dbReference>
<dbReference type="Pfam" id="PF07992">
    <property type="entry name" value="Pyr_redox_2"/>
    <property type="match status" value="1"/>
</dbReference>
<organism evidence="5 6">
    <name type="scientific">Hoeflea algicola</name>
    <dbReference type="NCBI Taxonomy" id="2983763"/>
    <lineage>
        <taxon>Bacteria</taxon>
        <taxon>Pseudomonadati</taxon>
        <taxon>Pseudomonadota</taxon>
        <taxon>Alphaproteobacteria</taxon>
        <taxon>Hyphomicrobiales</taxon>
        <taxon>Rhizobiaceae</taxon>
        <taxon>Hoeflea</taxon>
    </lineage>
</organism>
<dbReference type="PANTHER" id="PTHR48105">
    <property type="entry name" value="THIOREDOXIN REDUCTASE 1-RELATED-RELATED"/>
    <property type="match status" value="1"/>
</dbReference>
<dbReference type="InterPro" id="IPR023753">
    <property type="entry name" value="FAD/NAD-binding_dom"/>
</dbReference>
<dbReference type="Gene3D" id="3.50.50.60">
    <property type="entry name" value="FAD/NAD(P)-binding domain"/>
    <property type="match status" value="2"/>
</dbReference>
<proteinExistence type="predicted"/>
<dbReference type="SUPFAM" id="SSF51905">
    <property type="entry name" value="FAD/NAD(P)-binding domain"/>
    <property type="match status" value="1"/>
</dbReference>
<reference evidence="5" key="1">
    <citation type="submission" date="2022-10" db="EMBL/GenBank/DDBJ databases">
        <title>Hoeflea sp. G2-23, isolated from marine algae.</title>
        <authorList>
            <person name="Kristyanto S."/>
            <person name="Kim J.M."/>
            <person name="Jeon C.O."/>
        </authorList>
    </citation>
    <scope>NUCLEOTIDE SEQUENCE</scope>
    <source>
        <strain evidence="5">G2-23</strain>
    </source>
</reference>
<dbReference type="EMBL" id="JAOVZR010000001">
    <property type="protein sequence ID" value="MCY0146567.1"/>
    <property type="molecule type" value="Genomic_DNA"/>
</dbReference>
<dbReference type="Proteomes" id="UP001073227">
    <property type="component" value="Unassembled WGS sequence"/>
</dbReference>
<dbReference type="PRINTS" id="PR00469">
    <property type="entry name" value="PNDRDTASEII"/>
</dbReference>
<comment type="caution">
    <text evidence="5">The sequence shown here is derived from an EMBL/GenBank/DDBJ whole genome shotgun (WGS) entry which is preliminary data.</text>
</comment>
<evidence type="ECO:0000259" key="4">
    <source>
        <dbReference type="Pfam" id="PF07992"/>
    </source>
</evidence>
<dbReference type="InterPro" id="IPR050097">
    <property type="entry name" value="Ferredoxin-NADP_redctase_2"/>
</dbReference>
<dbReference type="PRINTS" id="PR00368">
    <property type="entry name" value="FADPNR"/>
</dbReference>
<evidence type="ECO:0000256" key="1">
    <source>
        <dbReference type="ARBA" id="ARBA00018719"/>
    </source>
</evidence>
<feature type="domain" description="FAD/NAD(P)-binding" evidence="4">
    <location>
        <begin position="36"/>
        <end position="305"/>
    </location>
</feature>
<name>A0ABT3Z4A4_9HYPH</name>
<accession>A0ABT3Z4A4</accession>
<keyword evidence="3" id="KW-0560">Oxidoreductase</keyword>
<keyword evidence="2" id="KW-0285">Flavoprotein</keyword>
<evidence type="ECO:0000256" key="3">
    <source>
        <dbReference type="ARBA" id="ARBA00023002"/>
    </source>
</evidence>
<sequence>MAVSIFVLQQPARYVNTHDTGNHGTLGAAFNMKTNYDTVVIGGGPAGSQCVLWLTKLGLDACMVEPSEIGGLQARSPYTNSWLSVVQATTSAKQVAQNIAANVSSQGCIVHRINCDKINYSDQFGVFTVHSGDQRIEAKNVVIATGTKERTGGLKLTNQVLGLVGAFSMECLGLRVAIIGGGDASCEAYQLAKEKAAKDVKIFARNVRARSSLWDAIPVADKYVGVYAASDSKIDHRGGSYDFDIICICYGWEAVVPELGFNIDTNDIGRIVVDKSMQTSLPGLYAIGDNNDASYPCVATAISDGVCAAKSIERFMNEYF</sequence>
<dbReference type="RefSeq" id="WP_267652227.1">
    <property type="nucleotide sequence ID" value="NZ_JAOVZR010000001.1"/>
</dbReference>